<evidence type="ECO:0000313" key="6">
    <source>
        <dbReference type="Proteomes" id="UP000281975"/>
    </source>
</evidence>
<gene>
    <name evidence="5" type="ORF">C7446_1965</name>
</gene>
<accession>A0A420WWH3</accession>
<comment type="caution">
    <text evidence="5">The sequence shown here is derived from an EMBL/GenBank/DDBJ whole genome shotgun (WGS) entry which is preliminary data.</text>
</comment>
<evidence type="ECO:0000313" key="5">
    <source>
        <dbReference type="EMBL" id="RKR03440.1"/>
    </source>
</evidence>
<dbReference type="InterPro" id="IPR036291">
    <property type="entry name" value="NAD(P)-bd_dom_sf"/>
</dbReference>
<dbReference type="AlphaFoldDB" id="A0A420WWH3"/>
<dbReference type="InterPro" id="IPR002347">
    <property type="entry name" value="SDR_fam"/>
</dbReference>
<dbReference type="PROSITE" id="PS00061">
    <property type="entry name" value="ADH_SHORT"/>
    <property type="match status" value="1"/>
</dbReference>
<dbReference type="GO" id="GO:0016020">
    <property type="term" value="C:membrane"/>
    <property type="evidence" value="ECO:0007669"/>
    <property type="project" value="TreeGrafter"/>
</dbReference>
<dbReference type="PRINTS" id="PR00081">
    <property type="entry name" value="GDHRDH"/>
</dbReference>
<dbReference type="Pfam" id="PF00106">
    <property type="entry name" value="adh_short"/>
    <property type="match status" value="1"/>
</dbReference>
<dbReference type="GO" id="GO:0016491">
    <property type="term" value="F:oxidoreductase activity"/>
    <property type="evidence" value="ECO:0007669"/>
    <property type="project" value="UniProtKB-KW"/>
</dbReference>
<sequence>MDLSGNTVLVTGGGSGIGLAIAERFLAAGSEVIICGRREDRLREAQQQHPALHVRVGDVEHQQGRETLIEQITREFPNFNVLVNNAGLQRRHRFAEDDAPWSERQQEITINFEAPVHLASLVLDHFRTRPRAAVINVSSGLAFVPGLFAPVYSATKAALHSFSLSLRGELAHTPIEVIEIAPPAVNTDLGGVGVHVNGEPVDAFADSVMQRIAAGEVEVGYGGSEERRRASRAELDAWFERMNGPLMQR</sequence>
<evidence type="ECO:0000256" key="2">
    <source>
        <dbReference type="ARBA" id="ARBA00023002"/>
    </source>
</evidence>
<proteinExistence type="inferred from homology"/>
<dbReference type="Proteomes" id="UP000281975">
    <property type="component" value="Unassembled WGS sequence"/>
</dbReference>
<evidence type="ECO:0000256" key="3">
    <source>
        <dbReference type="RuleBase" id="RU000363"/>
    </source>
</evidence>
<evidence type="ECO:0000256" key="1">
    <source>
        <dbReference type="ARBA" id="ARBA00006484"/>
    </source>
</evidence>
<feature type="domain" description="Ketoreductase" evidence="4">
    <location>
        <begin position="6"/>
        <end position="180"/>
    </location>
</feature>
<comment type="similarity">
    <text evidence="1 3">Belongs to the short-chain dehydrogenases/reductases (SDR) family.</text>
</comment>
<keyword evidence="6" id="KW-1185">Reference proteome</keyword>
<keyword evidence="2" id="KW-0560">Oxidoreductase</keyword>
<evidence type="ECO:0000259" key="4">
    <source>
        <dbReference type="SMART" id="SM00822"/>
    </source>
</evidence>
<dbReference type="SMART" id="SM00822">
    <property type="entry name" value="PKS_KR"/>
    <property type="match status" value="1"/>
</dbReference>
<dbReference type="Gene3D" id="3.40.50.720">
    <property type="entry name" value="NAD(P)-binding Rossmann-like Domain"/>
    <property type="match status" value="1"/>
</dbReference>
<protein>
    <submittedName>
        <fullName evidence="5">Putative oxidoreductase</fullName>
    </submittedName>
</protein>
<reference evidence="5 6" key="1">
    <citation type="submission" date="2018-10" db="EMBL/GenBank/DDBJ databases">
        <title>Genomic Encyclopedia of Type Strains, Phase IV (KMG-IV): sequencing the most valuable type-strain genomes for metagenomic binning, comparative biology and taxonomic classification.</title>
        <authorList>
            <person name="Goeker M."/>
        </authorList>
    </citation>
    <scope>NUCLEOTIDE SEQUENCE [LARGE SCALE GENOMIC DNA]</scope>
    <source>
        <strain evidence="5 6">DSM 23229</strain>
    </source>
</reference>
<dbReference type="PRINTS" id="PR00080">
    <property type="entry name" value="SDRFAMILY"/>
</dbReference>
<name>A0A420WWH3_9GAMM</name>
<dbReference type="PANTHER" id="PTHR44196">
    <property type="entry name" value="DEHYDROGENASE/REDUCTASE SDR FAMILY MEMBER 7B"/>
    <property type="match status" value="1"/>
</dbReference>
<dbReference type="EMBL" id="RBIN01000005">
    <property type="protein sequence ID" value="RKR03440.1"/>
    <property type="molecule type" value="Genomic_DNA"/>
</dbReference>
<organism evidence="5 6">
    <name type="scientific">Kushneria sinocarnis</name>
    <dbReference type="NCBI Taxonomy" id="595502"/>
    <lineage>
        <taxon>Bacteria</taxon>
        <taxon>Pseudomonadati</taxon>
        <taxon>Pseudomonadota</taxon>
        <taxon>Gammaproteobacteria</taxon>
        <taxon>Oceanospirillales</taxon>
        <taxon>Halomonadaceae</taxon>
        <taxon>Kushneria</taxon>
    </lineage>
</organism>
<dbReference type="PANTHER" id="PTHR44196:SF1">
    <property type="entry name" value="DEHYDROGENASE_REDUCTASE SDR FAMILY MEMBER 7B"/>
    <property type="match status" value="1"/>
</dbReference>
<dbReference type="OrthoDB" id="9810734at2"/>
<dbReference type="RefSeq" id="WP_121172914.1">
    <property type="nucleotide sequence ID" value="NZ_RBIN01000005.1"/>
</dbReference>
<dbReference type="SUPFAM" id="SSF51735">
    <property type="entry name" value="NAD(P)-binding Rossmann-fold domains"/>
    <property type="match status" value="1"/>
</dbReference>
<dbReference type="InterPro" id="IPR020904">
    <property type="entry name" value="Sc_DH/Rdtase_CS"/>
</dbReference>
<dbReference type="InterPro" id="IPR057326">
    <property type="entry name" value="KR_dom"/>
</dbReference>